<sequence>LEHQTNRLPEIETEELEHHLNNSFEIEESEQQTENSFINFLEEIKEDYKKRDLQLCVVLDKFSARYKAAKSQSIPHLTTFLHNINHNSDPLARIKGSRKISVQVESIKRKKTGSTSIKQKYSKITKINDENDPHNIPKCKRCNNIKYTKKRYITNISFAEYSQNSLKAKEKSELSSATRIVLRKKILYLIKKVSRSQIG</sequence>
<feature type="non-terminal residue" evidence="1">
    <location>
        <position position="1"/>
    </location>
</feature>
<proteinExistence type="predicted"/>
<evidence type="ECO:0000313" key="1">
    <source>
        <dbReference type="EMBL" id="CAG8613331.1"/>
    </source>
</evidence>
<organism evidence="1 2">
    <name type="scientific">Scutellospora calospora</name>
    <dbReference type="NCBI Taxonomy" id="85575"/>
    <lineage>
        <taxon>Eukaryota</taxon>
        <taxon>Fungi</taxon>
        <taxon>Fungi incertae sedis</taxon>
        <taxon>Mucoromycota</taxon>
        <taxon>Glomeromycotina</taxon>
        <taxon>Glomeromycetes</taxon>
        <taxon>Diversisporales</taxon>
        <taxon>Gigasporaceae</taxon>
        <taxon>Scutellospora</taxon>
    </lineage>
</organism>
<name>A0ACA9MUT0_9GLOM</name>
<protein>
    <submittedName>
        <fullName evidence="1">4260_t:CDS:1</fullName>
    </submittedName>
</protein>
<gene>
    <name evidence="1" type="ORF">SCALOS_LOCUS7375</name>
</gene>
<reference evidence="1" key="1">
    <citation type="submission" date="2021-06" db="EMBL/GenBank/DDBJ databases">
        <authorList>
            <person name="Kallberg Y."/>
            <person name="Tangrot J."/>
            <person name="Rosling A."/>
        </authorList>
    </citation>
    <scope>NUCLEOTIDE SEQUENCE</scope>
    <source>
        <strain evidence="1">AU212A</strain>
    </source>
</reference>
<keyword evidence="2" id="KW-1185">Reference proteome</keyword>
<dbReference type="EMBL" id="CAJVPM010016307">
    <property type="protein sequence ID" value="CAG8613331.1"/>
    <property type="molecule type" value="Genomic_DNA"/>
</dbReference>
<accession>A0ACA9MUT0</accession>
<comment type="caution">
    <text evidence="1">The sequence shown here is derived from an EMBL/GenBank/DDBJ whole genome shotgun (WGS) entry which is preliminary data.</text>
</comment>
<evidence type="ECO:0000313" key="2">
    <source>
        <dbReference type="Proteomes" id="UP000789860"/>
    </source>
</evidence>
<dbReference type="Proteomes" id="UP000789860">
    <property type="component" value="Unassembled WGS sequence"/>
</dbReference>